<dbReference type="OrthoDB" id="116529at2759"/>
<dbReference type="AlphaFoldDB" id="A0A081AEU2"/>
<proteinExistence type="predicted"/>
<comment type="caution">
    <text evidence="2">The sequence shown here is derived from an EMBL/GenBank/DDBJ whole genome shotgun (WGS) entry which is preliminary data.</text>
</comment>
<dbReference type="Proteomes" id="UP000028582">
    <property type="component" value="Unassembled WGS sequence"/>
</dbReference>
<keyword evidence="1" id="KW-0732">Signal</keyword>
<dbReference type="Gene3D" id="2.60.20.10">
    <property type="entry name" value="Crystallins"/>
    <property type="match status" value="1"/>
</dbReference>
<evidence type="ECO:0000313" key="2">
    <source>
        <dbReference type="EMBL" id="ETO77403.1"/>
    </source>
</evidence>
<name>A0A081AEU2_PHYNI</name>
<gene>
    <name evidence="2" type="ORF">F444_07389</name>
</gene>
<reference evidence="2 3" key="1">
    <citation type="submission" date="2013-11" db="EMBL/GenBank/DDBJ databases">
        <title>The Genome Sequence of Phytophthora parasitica P1976.</title>
        <authorList>
            <consortium name="The Broad Institute Genomics Platform"/>
            <person name="Russ C."/>
            <person name="Tyler B."/>
            <person name="Panabieres F."/>
            <person name="Shan W."/>
            <person name="Tripathy S."/>
            <person name="Grunwald N."/>
            <person name="Machado M."/>
            <person name="Johnson C.S."/>
            <person name="Walker B."/>
            <person name="Young S."/>
            <person name="Zeng Q."/>
            <person name="Gargeya S."/>
            <person name="Fitzgerald M."/>
            <person name="Haas B."/>
            <person name="Abouelleil A."/>
            <person name="Allen A.W."/>
            <person name="Alvarado L."/>
            <person name="Arachchi H.M."/>
            <person name="Berlin A.M."/>
            <person name="Chapman S.B."/>
            <person name="Gainer-Dewar J."/>
            <person name="Goldberg J."/>
            <person name="Griggs A."/>
            <person name="Gujja S."/>
            <person name="Hansen M."/>
            <person name="Howarth C."/>
            <person name="Imamovic A."/>
            <person name="Ireland A."/>
            <person name="Larimer J."/>
            <person name="McCowan C."/>
            <person name="Murphy C."/>
            <person name="Pearson M."/>
            <person name="Poon T.W."/>
            <person name="Priest M."/>
            <person name="Roberts A."/>
            <person name="Saif S."/>
            <person name="Shea T."/>
            <person name="Sisk P."/>
            <person name="Sykes S."/>
            <person name="Wortman J."/>
            <person name="Nusbaum C."/>
            <person name="Birren B."/>
        </authorList>
    </citation>
    <scope>NUCLEOTIDE SEQUENCE [LARGE SCALE GENOMIC DNA]</scope>
    <source>
        <strain evidence="2 3">P1976</strain>
    </source>
</reference>
<feature type="chain" id="PRO_5001753996" evidence="1">
    <location>
        <begin position="22"/>
        <end position="171"/>
    </location>
</feature>
<organism evidence="2 3">
    <name type="scientific">Phytophthora nicotianae P1976</name>
    <dbReference type="NCBI Taxonomy" id="1317066"/>
    <lineage>
        <taxon>Eukaryota</taxon>
        <taxon>Sar</taxon>
        <taxon>Stramenopiles</taxon>
        <taxon>Oomycota</taxon>
        <taxon>Peronosporomycetes</taxon>
        <taxon>Peronosporales</taxon>
        <taxon>Peronosporaceae</taxon>
        <taxon>Phytophthora</taxon>
    </lineage>
</organism>
<sequence>MAFQITSILTLLVLCLAVVAADFVHFFVDANFRTSSGHWIYNFSKSQFCINMGVFDDKVSSAQWRDLPQNGSFADNHALVAFYSGGNCTGTVRTWPTVEKNFPTDFALDRIDKQISSFMVWQTSNKGRGNRSRPKVSRLVHNKLHRILQHLPVNIDIHRTVSMLTAVFLNS</sequence>
<dbReference type="EMBL" id="ANJA01001378">
    <property type="protein sequence ID" value="ETO77403.1"/>
    <property type="molecule type" value="Genomic_DNA"/>
</dbReference>
<protein>
    <submittedName>
        <fullName evidence="2">Uncharacterized protein</fullName>
    </submittedName>
</protein>
<evidence type="ECO:0000313" key="3">
    <source>
        <dbReference type="Proteomes" id="UP000028582"/>
    </source>
</evidence>
<accession>A0A081AEU2</accession>
<evidence type="ECO:0000256" key="1">
    <source>
        <dbReference type="SAM" id="SignalP"/>
    </source>
</evidence>
<feature type="signal peptide" evidence="1">
    <location>
        <begin position="1"/>
        <end position="21"/>
    </location>
</feature>